<organism evidence="8 9">
    <name type="scientific">Kutzneria viridogrisea</name>
    <dbReference type="NCBI Taxonomy" id="47990"/>
    <lineage>
        <taxon>Bacteria</taxon>
        <taxon>Bacillati</taxon>
        <taxon>Actinomycetota</taxon>
        <taxon>Actinomycetes</taxon>
        <taxon>Pseudonocardiales</taxon>
        <taxon>Pseudonocardiaceae</taxon>
        <taxon>Kutzneria</taxon>
    </lineage>
</organism>
<feature type="transmembrane region" description="Helical" evidence="6">
    <location>
        <begin position="21"/>
        <end position="44"/>
    </location>
</feature>
<evidence type="ECO:0000256" key="5">
    <source>
        <dbReference type="ARBA" id="ARBA00023136"/>
    </source>
</evidence>
<evidence type="ECO:0000256" key="4">
    <source>
        <dbReference type="ARBA" id="ARBA00022989"/>
    </source>
</evidence>
<comment type="caution">
    <text evidence="8">The sequence shown here is derived from an EMBL/GenBank/DDBJ whole genome shotgun (WGS) entry which is preliminary data.</text>
</comment>
<gene>
    <name evidence="8" type="ORF">BC739_007883</name>
</gene>
<dbReference type="Gene3D" id="1.20.1250.20">
    <property type="entry name" value="MFS general substrate transporter like domains"/>
    <property type="match status" value="1"/>
</dbReference>
<feature type="transmembrane region" description="Helical" evidence="6">
    <location>
        <begin position="259"/>
        <end position="280"/>
    </location>
</feature>
<feature type="domain" description="Major facilitator superfamily (MFS) profile" evidence="7">
    <location>
        <begin position="13"/>
        <end position="402"/>
    </location>
</feature>
<feature type="transmembrane region" description="Helical" evidence="6">
    <location>
        <begin position="292"/>
        <end position="311"/>
    </location>
</feature>
<dbReference type="InterPro" id="IPR022324">
    <property type="entry name" value="Bacilysin_exporter_BacE_put"/>
</dbReference>
<proteinExistence type="predicted"/>
<dbReference type="Proteomes" id="UP000517916">
    <property type="component" value="Unassembled WGS sequence"/>
</dbReference>
<sequence length="420" mass="43702">MKTKENWLTAWSVLRERTFRRFFIGEATSLLGDGMTAVALSFAVLDLTGSASDLGFVLAARAVPMVATLLIGGVMADRFPRRRIMVTADLVRFASQGTVAVLLLSGDAQIWQLAALQAVQGMASAAFDPASAGLVPSLLSGELLQQANGLRGMAFSGGGIAGPALAGLLVALSGPGWAIAVDAATFGVSALMLSVIPIERQLPTTKNSFTHDLREGWSEFRGRTWLWMTVATSSLGNLLLSWIAVLGPLLAKRDLGGPAAWASMNAVLGVGLFVGGMVAMHVHSERPLRTGILALTIGALPTLGLALQLPLLLLCALAFVAGIGVAIFSSVWATTLQRNIPGDKLSRVNAYANFGSVACQPIGQALVGPVAAAIGVYSTLWLAAGIQLLSAMVALSTPAIRKLPAEAEVTPTEVGTRPRT</sequence>
<dbReference type="InterPro" id="IPR011701">
    <property type="entry name" value="MFS"/>
</dbReference>
<protein>
    <submittedName>
        <fullName evidence="8">MFS family permease</fullName>
    </submittedName>
</protein>
<dbReference type="EMBL" id="JACJID010000007">
    <property type="protein sequence ID" value="MBA8930636.1"/>
    <property type="molecule type" value="Genomic_DNA"/>
</dbReference>
<keyword evidence="4 6" id="KW-1133">Transmembrane helix</keyword>
<dbReference type="SUPFAM" id="SSF103473">
    <property type="entry name" value="MFS general substrate transporter"/>
    <property type="match status" value="1"/>
</dbReference>
<reference evidence="8 9" key="1">
    <citation type="submission" date="2020-08" db="EMBL/GenBank/DDBJ databases">
        <title>Genomic Encyclopedia of Archaeal and Bacterial Type Strains, Phase II (KMG-II): from individual species to whole genera.</title>
        <authorList>
            <person name="Goeker M."/>
        </authorList>
    </citation>
    <scope>NUCLEOTIDE SEQUENCE [LARGE SCALE GENOMIC DNA]</scope>
    <source>
        <strain evidence="8 9">DSM 43850</strain>
    </source>
</reference>
<feature type="transmembrane region" description="Helical" evidence="6">
    <location>
        <begin position="373"/>
        <end position="395"/>
    </location>
</feature>
<comment type="subcellular location">
    <subcellularLocation>
        <location evidence="1">Cell membrane</location>
        <topology evidence="1">Multi-pass membrane protein</topology>
    </subcellularLocation>
</comment>
<dbReference type="RefSeq" id="WP_182839988.1">
    <property type="nucleotide sequence ID" value="NZ_BAAABQ010000008.1"/>
</dbReference>
<feature type="transmembrane region" description="Helical" evidence="6">
    <location>
        <begin position="153"/>
        <end position="171"/>
    </location>
</feature>
<keyword evidence="5 6" id="KW-0472">Membrane</keyword>
<evidence type="ECO:0000256" key="6">
    <source>
        <dbReference type="SAM" id="Phobius"/>
    </source>
</evidence>
<dbReference type="PANTHER" id="PTHR23513">
    <property type="entry name" value="INTEGRAL MEMBRANE EFFLUX PROTEIN-RELATED"/>
    <property type="match status" value="1"/>
</dbReference>
<feature type="transmembrane region" description="Helical" evidence="6">
    <location>
        <begin position="348"/>
        <end position="367"/>
    </location>
</feature>
<keyword evidence="9" id="KW-1185">Reference proteome</keyword>
<keyword evidence="2" id="KW-1003">Cell membrane</keyword>
<feature type="transmembrane region" description="Helical" evidence="6">
    <location>
        <begin position="317"/>
        <end position="336"/>
    </location>
</feature>
<evidence type="ECO:0000256" key="2">
    <source>
        <dbReference type="ARBA" id="ARBA00022475"/>
    </source>
</evidence>
<dbReference type="Pfam" id="PF07690">
    <property type="entry name" value="MFS_1"/>
    <property type="match status" value="1"/>
</dbReference>
<feature type="transmembrane region" description="Helical" evidence="6">
    <location>
        <begin position="177"/>
        <end position="198"/>
    </location>
</feature>
<dbReference type="PANTHER" id="PTHR23513:SF11">
    <property type="entry name" value="STAPHYLOFERRIN A TRANSPORTER"/>
    <property type="match status" value="1"/>
</dbReference>
<feature type="transmembrane region" description="Helical" evidence="6">
    <location>
        <begin position="56"/>
        <end position="76"/>
    </location>
</feature>
<feature type="transmembrane region" description="Helical" evidence="6">
    <location>
        <begin position="224"/>
        <end position="247"/>
    </location>
</feature>
<name>A0ABR6BVJ6_9PSEU</name>
<dbReference type="PROSITE" id="PS50850">
    <property type="entry name" value="MFS"/>
    <property type="match status" value="1"/>
</dbReference>
<evidence type="ECO:0000313" key="9">
    <source>
        <dbReference type="Proteomes" id="UP000517916"/>
    </source>
</evidence>
<evidence type="ECO:0000313" key="8">
    <source>
        <dbReference type="EMBL" id="MBA8930636.1"/>
    </source>
</evidence>
<evidence type="ECO:0000256" key="1">
    <source>
        <dbReference type="ARBA" id="ARBA00004651"/>
    </source>
</evidence>
<accession>A0ABR6BVJ6</accession>
<dbReference type="InterPro" id="IPR036259">
    <property type="entry name" value="MFS_trans_sf"/>
</dbReference>
<dbReference type="PRINTS" id="PR01988">
    <property type="entry name" value="EXPORTERBACE"/>
</dbReference>
<dbReference type="InterPro" id="IPR020846">
    <property type="entry name" value="MFS_dom"/>
</dbReference>
<dbReference type="CDD" id="cd06173">
    <property type="entry name" value="MFS_MefA_like"/>
    <property type="match status" value="1"/>
</dbReference>
<evidence type="ECO:0000259" key="7">
    <source>
        <dbReference type="PROSITE" id="PS50850"/>
    </source>
</evidence>
<evidence type="ECO:0000256" key="3">
    <source>
        <dbReference type="ARBA" id="ARBA00022692"/>
    </source>
</evidence>
<keyword evidence="3 6" id="KW-0812">Transmembrane</keyword>